<dbReference type="EMBL" id="AP010968">
    <property type="protein sequence ID" value="BAJ33275.1"/>
    <property type="molecule type" value="Genomic_DNA"/>
</dbReference>
<sequence length="175" mass="18511">MFRHHGKGTAMRNLVHRSGAPAAADLGVALALRDEVADPEAAGAAVIQVDEPALREALPLRRSGRPAYLDWATEAFRLTTCGVRADPQVHTRMGYAGFGGILRAIEELDADVISLEAARELADAGHLAEVGPGVWDIHSPQQAERRGSARPAAGRAGGDPRRPPVGQPGLRPEDP</sequence>
<proteinExistence type="predicted"/>
<keyword evidence="6" id="KW-0489">Methyltransferase</keyword>
<keyword evidence="3" id="KW-0862">Zinc</keyword>
<protein>
    <submittedName>
        <fullName evidence="6">Putative truncated 5-methyltetrahydropteroyltriglutamate--homocysteine methyltransferase</fullName>
    </submittedName>
</protein>
<dbReference type="HOGENOM" id="CLU_1530559_0_0_11"/>
<dbReference type="InterPro" id="IPR038071">
    <property type="entry name" value="UROD/MetE-like_sf"/>
</dbReference>
<evidence type="ECO:0000313" key="7">
    <source>
        <dbReference type="Proteomes" id="UP000007076"/>
    </source>
</evidence>
<keyword evidence="2" id="KW-0479">Metal-binding</keyword>
<dbReference type="SUPFAM" id="SSF51726">
    <property type="entry name" value="UROD/MetE-like"/>
    <property type="match status" value="1"/>
</dbReference>
<gene>
    <name evidence="6" type="ordered locus">KSE_75210</name>
</gene>
<dbReference type="KEGG" id="ksk:KSE_75210"/>
<feature type="domain" description="Cobalamin-independent methionine synthase MetE C-terminal/archaeal" evidence="5">
    <location>
        <begin position="27"/>
        <end position="141"/>
    </location>
</feature>
<reference evidence="6 7" key="1">
    <citation type="journal article" date="2010" name="DNA Res.">
        <title>Genome sequence of Kitasatospora setae NBRC 14216T: an evolutionary snapshot of the family Streptomycetaceae.</title>
        <authorList>
            <person name="Ichikawa N."/>
            <person name="Oguchi A."/>
            <person name="Ikeda H."/>
            <person name="Ishikawa J."/>
            <person name="Kitani S."/>
            <person name="Watanabe Y."/>
            <person name="Nakamura S."/>
            <person name="Katano Y."/>
            <person name="Kishi E."/>
            <person name="Sasagawa M."/>
            <person name="Ankai A."/>
            <person name="Fukui S."/>
            <person name="Hashimoto Y."/>
            <person name="Kamata S."/>
            <person name="Otoguro M."/>
            <person name="Tanikawa S."/>
            <person name="Nihira T."/>
            <person name="Horinouchi S."/>
            <person name="Ohnishi Y."/>
            <person name="Hayakawa M."/>
            <person name="Kuzuyama T."/>
            <person name="Arisawa A."/>
            <person name="Nomoto F."/>
            <person name="Miura H."/>
            <person name="Takahashi Y."/>
            <person name="Fujita N."/>
        </authorList>
    </citation>
    <scope>NUCLEOTIDE SEQUENCE [LARGE SCALE GENOMIC DNA]</scope>
    <source>
        <strain evidence="7">ATCC 33774 / DSM 43861 / JCM 3304 / KCC A-0304 / NBRC 14216 / KM-6054</strain>
    </source>
</reference>
<dbReference type="GO" id="GO:0009086">
    <property type="term" value="P:methionine biosynthetic process"/>
    <property type="evidence" value="ECO:0007669"/>
    <property type="project" value="InterPro"/>
</dbReference>
<dbReference type="PANTHER" id="PTHR30519">
    <property type="entry name" value="5-METHYLTETRAHYDROPTEROYLTRIGLUTAMATE--HOMOCYSTEINE METHYLTRANSFERASE"/>
    <property type="match status" value="1"/>
</dbReference>
<evidence type="ECO:0000259" key="5">
    <source>
        <dbReference type="Pfam" id="PF01717"/>
    </source>
</evidence>
<dbReference type="GO" id="GO:0008270">
    <property type="term" value="F:zinc ion binding"/>
    <property type="evidence" value="ECO:0007669"/>
    <property type="project" value="InterPro"/>
</dbReference>
<evidence type="ECO:0000256" key="4">
    <source>
        <dbReference type="SAM" id="MobiDB-lite"/>
    </source>
</evidence>
<dbReference type="eggNOG" id="COG0620">
    <property type="taxonomic scope" value="Bacteria"/>
</dbReference>
<dbReference type="PATRIC" id="fig|452652.3.peg.7567"/>
<dbReference type="Proteomes" id="UP000007076">
    <property type="component" value="Chromosome"/>
</dbReference>
<evidence type="ECO:0000256" key="3">
    <source>
        <dbReference type="ARBA" id="ARBA00022833"/>
    </source>
</evidence>
<keyword evidence="7" id="KW-1185">Reference proteome</keyword>
<comment type="cofactor">
    <cofactor evidence="1">
        <name>Zn(2+)</name>
        <dbReference type="ChEBI" id="CHEBI:29105"/>
    </cofactor>
</comment>
<dbReference type="GO" id="GO:0032259">
    <property type="term" value="P:methylation"/>
    <property type="evidence" value="ECO:0007669"/>
    <property type="project" value="UniProtKB-KW"/>
</dbReference>
<dbReference type="STRING" id="452652.KSE_75210"/>
<dbReference type="GO" id="GO:0003871">
    <property type="term" value="F:5-methyltetrahydropteroyltriglutamate-homocysteine S-methyltransferase activity"/>
    <property type="evidence" value="ECO:0007669"/>
    <property type="project" value="InterPro"/>
</dbReference>
<dbReference type="AlphaFoldDB" id="E4NJX7"/>
<keyword evidence="6" id="KW-0808">Transferase</keyword>
<dbReference type="InterPro" id="IPR002629">
    <property type="entry name" value="Met_Synth_C/arc"/>
</dbReference>
<evidence type="ECO:0000256" key="1">
    <source>
        <dbReference type="ARBA" id="ARBA00001947"/>
    </source>
</evidence>
<evidence type="ECO:0000313" key="6">
    <source>
        <dbReference type="EMBL" id="BAJ33275.1"/>
    </source>
</evidence>
<evidence type="ECO:0000256" key="2">
    <source>
        <dbReference type="ARBA" id="ARBA00022723"/>
    </source>
</evidence>
<accession>E4NJX7</accession>
<dbReference type="Pfam" id="PF01717">
    <property type="entry name" value="Meth_synt_2"/>
    <property type="match status" value="1"/>
</dbReference>
<feature type="region of interest" description="Disordered" evidence="4">
    <location>
        <begin position="131"/>
        <end position="175"/>
    </location>
</feature>
<name>E4NJX7_KITSK</name>
<organism evidence="6 7">
    <name type="scientific">Kitasatospora setae (strain ATCC 33774 / DSM 43861 / JCM 3304 / KCC A-0304 / NBRC 14216 / KM-6054)</name>
    <name type="common">Streptomyces setae</name>
    <dbReference type="NCBI Taxonomy" id="452652"/>
    <lineage>
        <taxon>Bacteria</taxon>
        <taxon>Bacillati</taxon>
        <taxon>Actinomycetota</taxon>
        <taxon>Actinomycetes</taxon>
        <taxon>Kitasatosporales</taxon>
        <taxon>Streptomycetaceae</taxon>
        <taxon>Kitasatospora</taxon>
    </lineage>
</organism>
<dbReference type="Gene3D" id="3.20.20.210">
    <property type="match status" value="1"/>
</dbReference>